<dbReference type="EMBL" id="JBHLSS010000144">
    <property type="protein sequence ID" value="MFC0711977.1"/>
    <property type="molecule type" value="Genomic_DNA"/>
</dbReference>
<feature type="transmembrane region" description="Helical" evidence="1">
    <location>
        <begin position="278"/>
        <end position="300"/>
    </location>
</feature>
<gene>
    <name evidence="2" type="ORF">ACFFGX_21335</name>
</gene>
<keyword evidence="1" id="KW-0472">Membrane</keyword>
<keyword evidence="3" id="KW-1185">Reference proteome</keyword>
<keyword evidence="1" id="KW-1133">Transmembrane helix</keyword>
<dbReference type="RefSeq" id="WP_376949183.1">
    <property type="nucleotide sequence ID" value="NZ_CP171449.1"/>
</dbReference>
<feature type="transmembrane region" description="Helical" evidence="1">
    <location>
        <begin position="12"/>
        <end position="34"/>
    </location>
</feature>
<proteinExistence type="predicted"/>
<feature type="transmembrane region" description="Helical" evidence="1">
    <location>
        <begin position="116"/>
        <end position="141"/>
    </location>
</feature>
<feature type="transmembrane region" description="Helical" evidence="1">
    <location>
        <begin position="161"/>
        <end position="194"/>
    </location>
</feature>
<feature type="transmembrane region" description="Helical" evidence="1">
    <location>
        <begin position="306"/>
        <end position="324"/>
    </location>
</feature>
<feature type="transmembrane region" description="Helical" evidence="1">
    <location>
        <begin position="86"/>
        <end position="109"/>
    </location>
</feature>
<feature type="transmembrane region" description="Helical" evidence="1">
    <location>
        <begin position="201"/>
        <end position="222"/>
    </location>
</feature>
<sequence>MSQLDGQPGMYMRLIWVFACTLFFVGAVLLYVPFYPGMPLNALDPSWALGMSYVTDNALSIGRDVVFTFGPLSNVYTQFYSANYDAAYVLIALYVVLSFFVGVYSLFFYRMQALPMLFGGLVILLFGFPKDAFLMLIPVLTTLGLISAELDGEGVSKKKLALFLFCVPVIGVLPIVKLSFVAICAFCIFINFVVLVYKSNYVLAVLSAVIPFFVCILAWVGFGQGIDGFVGYFINSLPIVTGYTEAMNTYNGLIFPIIFMVGALVLLWGLWKNRSVGGLFAFAIIVVCSAYLFLTFKAGFVRDDGHAMMSGLALIMAALVTGPFMQASKRLGTIVVPFLAGGIVLGANTTMDPMQLLSQAFSRLNSAVSGISTRIADPTKFEREYKEILVRLSESAKLPRLAGTTDIYSHGQTILLASGSKWNPRPVFQSYSAYTPALLRMNADHLKGESAPDNLVFAIEPIDGRLPTLEDGLSWPFIFTMYAPASMVDNRVVLLRESDRLPILTPIGDVSARMEEAFQIPTFDGQVYITLSIRPNVLGRIISTLFKPSYLIARVKFSDGQTNEYRIISGMTQTPFLISPLVESSRDFMSLYAGADLLDGKRVVEVMVRPQKGLGLGWRQDFEVKFYGFETERKSHVLQLLGLSLPSRTVEPQPGQCTGVIDRINGALAKPETAYVKEVLSVQGWNTVSTDGFPEKTETVILLTSGSDVLEAEAVIYERPDLADHFKVPSMARAGYSAVIDVRGLSGHYKLGLGLRQNGKLIRCPQFSNEVEIRNQVASQ</sequence>
<accession>A0ABV6SR15</accession>
<reference evidence="2 3" key="1">
    <citation type="submission" date="2024-09" db="EMBL/GenBank/DDBJ databases">
        <authorList>
            <person name="Sun Q."/>
            <person name="Mori K."/>
        </authorList>
    </citation>
    <scope>NUCLEOTIDE SEQUENCE [LARGE SCALE GENOMIC DNA]</scope>
    <source>
        <strain evidence="2 3">NCAIM B.01794</strain>
    </source>
</reference>
<comment type="caution">
    <text evidence="2">The sequence shown here is derived from an EMBL/GenBank/DDBJ whole genome shotgun (WGS) entry which is preliminary data.</text>
</comment>
<dbReference type="Proteomes" id="UP001589891">
    <property type="component" value="Unassembled WGS sequence"/>
</dbReference>
<feature type="transmembrane region" description="Helical" evidence="1">
    <location>
        <begin position="253"/>
        <end position="271"/>
    </location>
</feature>
<organism evidence="2 3">
    <name type="scientific">Azorhizophilus paspali</name>
    <name type="common">Azotobacter paspali</name>
    <dbReference type="NCBI Taxonomy" id="69963"/>
    <lineage>
        <taxon>Bacteria</taxon>
        <taxon>Pseudomonadati</taxon>
        <taxon>Pseudomonadota</taxon>
        <taxon>Gammaproteobacteria</taxon>
        <taxon>Pseudomonadales</taxon>
        <taxon>Pseudomonadaceae</taxon>
        <taxon>Azorhizophilus</taxon>
    </lineage>
</organism>
<feature type="transmembrane region" description="Helical" evidence="1">
    <location>
        <begin position="331"/>
        <end position="351"/>
    </location>
</feature>
<name>A0ABV6SR15_AZOPA</name>
<evidence type="ECO:0000256" key="1">
    <source>
        <dbReference type="SAM" id="Phobius"/>
    </source>
</evidence>
<evidence type="ECO:0000313" key="3">
    <source>
        <dbReference type="Proteomes" id="UP001589891"/>
    </source>
</evidence>
<protein>
    <submittedName>
        <fullName evidence="2">Uncharacterized protein</fullName>
    </submittedName>
</protein>
<evidence type="ECO:0000313" key="2">
    <source>
        <dbReference type="EMBL" id="MFC0711977.1"/>
    </source>
</evidence>
<keyword evidence="1" id="KW-0812">Transmembrane</keyword>